<dbReference type="AlphaFoldDB" id="A0A645J3F7"/>
<organism evidence="1">
    <name type="scientific">bioreactor metagenome</name>
    <dbReference type="NCBI Taxonomy" id="1076179"/>
    <lineage>
        <taxon>unclassified sequences</taxon>
        <taxon>metagenomes</taxon>
        <taxon>ecological metagenomes</taxon>
    </lineage>
</organism>
<comment type="caution">
    <text evidence="1">The sequence shown here is derived from an EMBL/GenBank/DDBJ whole genome shotgun (WGS) entry which is preliminary data.</text>
</comment>
<gene>
    <name evidence="1" type="ORF">SDC9_204933</name>
</gene>
<protein>
    <submittedName>
        <fullName evidence="1">Uncharacterized protein</fullName>
    </submittedName>
</protein>
<name>A0A645J3F7_9ZZZZ</name>
<sequence length="100" mass="11953">MKYGKELHGADITGEYVGVAKIGTDFISIFKEQMEHMINTQQHGVWWENILYSLVNSHDILIKEVEGKFWAEVDFIEDYERILRFRDYRLNYNIEVVHLD</sequence>
<proteinExistence type="predicted"/>
<reference evidence="1" key="1">
    <citation type="submission" date="2019-08" db="EMBL/GenBank/DDBJ databases">
        <authorList>
            <person name="Kucharzyk K."/>
            <person name="Murdoch R.W."/>
            <person name="Higgins S."/>
            <person name="Loffler F."/>
        </authorList>
    </citation>
    <scope>NUCLEOTIDE SEQUENCE</scope>
</reference>
<evidence type="ECO:0000313" key="1">
    <source>
        <dbReference type="EMBL" id="MPN57239.1"/>
    </source>
</evidence>
<dbReference type="EMBL" id="VSSQ01128539">
    <property type="protein sequence ID" value="MPN57239.1"/>
    <property type="molecule type" value="Genomic_DNA"/>
</dbReference>
<dbReference type="InterPro" id="IPR029044">
    <property type="entry name" value="Nucleotide-diphossugar_trans"/>
</dbReference>
<accession>A0A645J3F7</accession>
<dbReference type="Gene3D" id="3.90.550.10">
    <property type="entry name" value="Spore Coat Polysaccharide Biosynthesis Protein SpsA, Chain A"/>
    <property type="match status" value="1"/>
</dbReference>